<organism evidence="6 7">
    <name type="scientific">Leucobacter tardus</name>
    <dbReference type="NCBI Taxonomy" id="501483"/>
    <lineage>
        <taxon>Bacteria</taxon>
        <taxon>Bacillati</taxon>
        <taxon>Actinomycetota</taxon>
        <taxon>Actinomycetes</taxon>
        <taxon>Micrococcales</taxon>
        <taxon>Microbacteriaceae</taxon>
        <taxon>Leucobacter</taxon>
    </lineage>
</organism>
<comment type="caution">
    <text evidence="6">The sequence shown here is derived from an EMBL/GenBank/DDBJ whole genome shotgun (WGS) entry which is preliminary data.</text>
</comment>
<evidence type="ECO:0000256" key="3">
    <source>
        <dbReference type="ARBA" id="ARBA00022777"/>
    </source>
</evidence>
<dbReference type="CDD" id="cd07804">
    <property type="entry name" value="ASKHA_NBD_FGGY_RrXK-like"/>
    <property type="match status" value="1"/>
</dbReference>
<sequence length="502" mass="53375">MSRLLIGVDIGTYETKGVLVDAAGVVRAEARRRHGVSTPKPGWVEHDAETVWWADLVAVTRELTAQVHADDELIGFGCSAIGPCVLPVDAELRPLRPAILYGVDTRATEEIAEIEQLLGHDEILRRSGNVLTSQSSGPKMRWVERQEPEIAARTRWYLTSQSFLVARLTGRVIMDHATAGYAHPFYDLSELRWNTEGLESLVPPEKLPELGWSSEIAGGVTPEAAALTGLPVGLPVTVGTTDAPAEAIGSAVIETDDLMLMIGSSGFLIRVCDRPVSDPRLWSAPWVLPGRYVLAGGTSTAGTATRWIAEQLGLDESAGDPALFAELMALARSARPGAGGVIHLPHFSGERTPFHDPDARGAFLGLSLSTGRAELARAVSEGVGHSLGLALQTFADASATRPRVSAVGGGTRNEIITGVASDVSGVDLLVPETLGAAFGDAMLAGIGVGALTETDAAGWVRQREVVRARAADDPEAQQTRAQHRTFLAAYRALRTMREDQTA</sequence>
<keyword evidence="2" id="KW-0808">Transferase</keyword>
<protein>
    <submittedName>
        <fullName evidence="6">Sugar kinase</fullName>
    </submittedName>
</protein>
<keyword evidence="3 6" id="KW-0418">Kinase</keyword>
<dbReference type="InterPro" id="IPR050406">
    <property type="entry name" value="FGGY_Carb_Kinase"/>
</dbReference>
<dbReference type="Pfam" id="PF02782">
    <property type="entry name" value="FGGY_C"/>
    <property type="match status" value="1"/>
</dbReference>
<dbReference type="SUPFAM" id="SSF53067">
    <property type="entry name" value="Actin-like ATPase domain"/>
    <property type="match status" value="2"/>
</dbReference>
<dbReference type="InterPro" id="IPR018484">
    <property type="entry name" value="FGGY_N"/>
</dbReference>
<dbReference type="Proteomes" id="UP000668403">
    <property type="component" value="Unassembled WGS sequence"/>
</dbReference>
<feature type="domain" description="Carbohydrate kinase FGGY N-terminal" evidence="4">
    <location>
        <begin position="5"/>
        <end position="249"/>
    </location>
</feature>
<name>A0A939TRP1_9MICO</name>
<evidence type="ECO:0000256" key="2">
    <source>
        <dbReference type="ARBA" id="ARBA00022679"/>
    </source>
</evidence>
<dbReference type="EMBL" id="JAGFBF010000005">
    <property type="protein sequence ID" value="MBO2990237.1"/>
    <property type="molecule type" value="Genomic_DNA"/>
</dbReference>
<dbReference type="GO" id="GO:0005975">
    <property type="term" value="P:carbohydrate metabolic process"/>
    <property type="evidence" value="ECO:0007669"/>
    <property type="project" value="InterPro"/>
</dbReference>
<dbReference type="InterPro" id="IPR043129">
    <property type="entry name" value="ATPase_NBD"/>
</dbReference>
<dbReference type="InterPro" id="IPR018485">
    <property type="entry name" value="FGGY_C"/>
</dbReference>
<evidence type="ECO:0000259" key="4">
    <source>
        <dbReference type="Pfam" id="PF00370"/>
    </source>
</evidence>
<dbReference type="GO" id="GO:0016301">
    <property type="term" value="F:kinase activity"/>
    <property type="evidence" value="ECO:0007669"/>
    <property type="project" value="UniProtKB-KW"/>
</dbReference>
<evidence type="ECO:0000313" key="7">
    <source>
        <dbReference type="Proteomes" id="UP000668403"/>
    </source>
</evidence>
<dbReference type="PANTHER" id="PTHR43095">
    <property type="entry name" value="SUGAR KINASE"/>
    <property type="match status" value="1"/>
</dbReference>
<dbReference type="AlphaFoldDB" id="A0A939TRP1"/>
<dbReference type="RefSeq" id="WP_208239078.1">
    <property type="nucleotide sequence ID" value="NZ_BAAAQU010000002.1"/>
</dbReference>
<proteinExistence type="inferred from homology"/>
<dbReference type="Pfam" id="PF00370">
    <property type="entry name" value="FGGY_N"/>
    <property type="match status" value="1"/>
</dbReference>
<feature type="domain" description="Carbohydrate kinase FGGY C-terminal" evidence="5">
    <location>
        <begin position="259"/>
        <end position="446"/>
    </location>
</feature>
<dbReference type="Gene3D" id="3.30.420.40">
    <property type="match status" value="2"/>
</dbReference>
<evidence type="ECO:0000259" key="5">
    <source>
        <dbReference type="Pfam" id="PF02782"/>
    </source>
</evidence>
<dbReference type="InterPro" id="IPR000577">
    <property type="entry name" value="Carb_kinase_FGGY"/>
</dbReference>
<keyword evidence="7" id="KW-1185">Reference proteome</keyword>
<dbReference type="PIRSF" id="PIRSF000538">
    <property type="entry name" value="GlpK"/>
    <property type="match status" value="1"/>
</dbReference>
<reference evidence="6" key="1">
    <citation type="submission" date="2021-03" db="EMBL/GenBank/DDBJ databases">
        <title>Leucobacter chromiisoli sp. nov., isolated from chromium-containing soil of chemical plant.</title>
        <authorList>
            <person name="Xu Z."/>
        </authorList>
    </citation>
    <scope>NUCLEOTIDE SEQUENCE</scope>
    <source>
        <strain evidence="6">K 70/01</strain>
    </source>
</reference>
<gene>
    <name evidence="6" type="ORF">J4H85_09565</name>
</gene>
<evidence type="ECO:0000256" key="1">
    <source>
        <dbReference type="ARBA" id="ARBA00009156"/>
    </source>
</evidence>
<comment type="similarity">
    <text evidence="1">Belongs to the FGGY kinase family.</text>
</comment>
<evidence type="ECO:0000313" key="6">
    <source>
        <dbReference type="EMBL" id="MBO2990237.1"/>
    </source>
</evidence>
<accession>A0A939TRP1</accession>